<protein>
    <submittedName>
        <fullName evidence="7">ABC transporter ATP-binding protein</fullName>
    </submittedName>
</protein>
<dbReference type="GO" id="GO:0005524">
    <property type="term" value="F:ATP binding"/>
    <property type="evidence" value="ECO:0007669"/>
    <property type="project" value="UniProtKB-KW"/>
</dbReference>
<evidence type="ECO:0000256" key="3">
    <source>
        <dbReference type="ARBA" id="ARBA00022741"/>
    </source>
</evidence>
<feature type="domain" description="ABC transporter" evidence="6">
    <location>
        <begin position="2"/>
        <end position="234"/>
    </location>
</feature>
<evidence type="ECO:0000256" key="5">
    <source>
        <dbReference type="ARBA" id="ARBA00022970"/>
    </source>
</evidence>
<dbReference type="InterPro" id="IPR017871">
    <property type="entry name" value="ABC_transporter-like_CS"/>
</dbReference>
<keyword evidence="2" id="KW-0813">Transport</keyword>
<evidence type="ECO:0000259" key="6">
    <source>
        <dbReference type="PROSITE" id="PS50893"/>
    </source>
</evidence>
<evidence type="ECO:0000256" key="1">
    <source>
        <dbReference type="ARBA" id="ARBA00005417"/>
    </source>
</evidence>
<reference evidence="7 8" key="1">
    <citation type="journal article" date="2024" name="Front. Microbiol.">
        <title>Novel thermophilic genera Geochorda gen. nov. and Carboxydochorda gen. nov. from the deep terrestrial subsurface reveal the ecophysiological diversity in the class Limnochordia.</title>
        <authorList>
            <person name="Karnachuk O.V."/>
            <person name="Lukina A.P."/>
            <person name="Avakyan M.R."/>
            <person name="Kadnikov V.V."/>
            <person name="Begmatov S."/>
            <person name="Beletsky A.V."/>
            <person name="Vlasova K.G."/>
            <person name="Novikov A.A."/>
            <person name="Shcherbakova V.A."/>
            <person name="Mardanov A.V."/>
            <person name="Ravin N.V."/>
        </authorList>
    </citation>
    <scope>NUCLEOTIDE SEQUENCE [LARGE SCALE GENOMIC DNA]</scope>
    <source>
        <strain evidence="7 8">L945</strain>
    </source>
</reference>
<dbReference type="InterPro" id="IPR030660">
    <property type="entry name" value="ABC_branched_ATPase_LivF/BraG"/>
</dbReference>
<proteinExistence type="inferred from homology"/>
<gene>
    <name evidence="7" type="ORF">U7230_02035</name>
</gene>
<organism evidence="7 8">
    <name type="scientific">Carboxydichorda subterranea</name>
    <dbReference type="NCBI Taxonomy" id="3109565"/>
    <lineage>
        <taxon>Bacteria</taxon>
        <taxon>Bacillati</taxon>
        <taxon>Bacillota</taxon>
        <taxon>Limnochordia</taxon>
        <taxon>Limnochordales</taxon>
        <taxon>Geochordaceae</taxon>
        <taxon>Carboxydichorda</taxon>
    </lineage>
</organism>
<keyword evidence="5" id="KW-0029">Amino-acid transport</keyword>
<dbReference type="InterPro" id="IPR003593">
    <property type="entry name" value="AAA+_ATPase"/>
</dbReference>
<sequence length="235" mass="25311">MLTLQDVEVRYGSIQALSGVSLQVHDGEVVALIGANGAGKTTTLRAVSGLVRPARGKILFGDADLSRLPADQIAAMGISHVPEGRAIFANLTVLENLRLATFSRRDRRQVQEDIERVFSLLPRLAERRHQNAGTLSGGEQQMLAIGRALMLRGRIMLLDEPSMGLAPVLVAEIFRLLREINRQGTTLLLVEQNARMALALATRGYVLENGRVVLSGPSAELMANPAVAEAYLGAA</sequence>
<comment type="similarity">
    <text evidence="1">Belongs to the ABC transporter superfamily.</text>
</comment>
<dbReference type="PROSITE" id="PS50893">
    <property type="entry name" value="ABC_TRANSPORTER_2"/>
    <property type="match status" value="1"/>
</dbReference>
<evidence type="ECO:0000256" key="2">
    <source>
        <dbReference type="ARBA" id="ARBA00022448"/>
    </source>
</evidence>
<keyword evidence="4 7" id="KW-0067">ATP-binding</keyword>
<dbReference type="EMBL" id="CP141615">
    <property type="protein sequence ID" value="WRP18893.1"/>
    <property type="molecule type" value="Genomic_DNA"/>
</dbReference>
<keyword evidence="8" id="KW-1185">Reference proteome</keyword>
<dbReference type="PANTHER" id="PTHR43820">
    <property type="entry name" value="HIGH-AFFINITY BRANCHED-CHAIN AMINO ACID TRANSPORT ATP-BINDING PROTEIN LIVF"/>
    <property type="match status" value="1"/>
</dbReference>
<evidence type="ECO:0000313" key="8">
    <source>
        <dbReference type="Proteomes" id="UP001332192"/>
    </source>
</evidence>
<evidence type="ECO:0000256" key="4">
    <source>
        <dbReference type="ARBA" id="ARBA00022840"/>
    </source>
</evidence>
<name>A0ABZ1C1K0_9FIRM</name>
<dbReference type="InterPro" id="IPR052156">
    <property type="entry name" value="BCAA_Transport_ATP-bd_LivF"/>
</dbReference>
<dbReference type="PIRSF" id="PIRSF039137">
    <property type="entry name" value="ABC_branched_ATPase"/>
    <property type="match status" value="1"/>
</dbReference>
<dbReference type="InterPro" id="IPR003439">
    <property type="entry name" value="ABC_transporter-like_ATP-bd"/>
</dbReference>
<dbReference type="PROSITE" id="PS00211">
    <property type="entry name" value="ABC_TRANSPORTER_1"/>
    <property type="match status" value="1"/>
</dbReference>
<dbReference type="InterPro" id="IPR027417">
    <property type="entry name" value="P-loop_NTPase"/>
</dbReference>
<dbReference type="PANTHER" id="PTHR43820:SF4">
    <property type="entry name" value="HIGH-AFFINITY BRANCHED-CHAIN AMINO ACID TRANSPORT ATP-BINDING PROTEIN LIVF"/>
    <property type="match status" value="1"/>
</dbReference>
<dbReference type="SUPFAM" id="SSF52540">
    <property type="entry name" value="P-loop containing nucleoside triphosphate hydrolases"/>
    <property type="match status" value="1"/>
</dbReference>
<dbReference type="Proteomes" id="UP001332192">
    <property type="component" value="Chromosome"/>
</dbReference>
<dbReference type="Gene3D" id="3.40.50.300">
    <property type="entry name" value="P-loop containing nucleotide triphosphate hydrolases"/>
    <property type="match status" value="1"/>
</dbReference>
<dbReference type="SMART" id="SM00382">
    <property type="entry name" value="AAA"/>
    <property type="match status" value="1"/>
</dbReference>
<accession>A0ABZ1C1K0</accession>
<evidence type="ECO:0000313" key="7">
    <source>
        <dbReference type="EMBL" id="WRP18893.1"/>
    </source>
</evidence>
<dbReference type="CDD" id="cd03224">
    <property type="entry name" value="ABC_TM1139_LivF_branched"/>
    <property type="match status" value="1"/>
</dbReference>
<dbReference type="Pfam" id="PF00005">
    <property type="entry name" value="ABC_tran"/>
    <property type="match status" value="1"/>
</dbReference>
<keyword evidence="3" id="KW-0547">Nucleotide-binding</keyword>